<protein>
    <recommendedName>
        <fullName evidence="1">PTC1-like winged helix-turn-helix domain-containing protein</fullName>
    </recommendedName>
</protein>
<dbReference type="STRING" id="57577.A0A2K3KXF2"/>
<dbReference type="PANTHER" id="PTHR46740">
    <property type="entry name" value="PROTEIN DYAD"/>
    <property type="match status" value="1"/>
</dbReference>
<evidence type="ECO:0000313" key="2">
    <source>
        <dbReference type="EMBL" id="PNX70959.1"/>
    </source>
</evidence>
<name>A0A2K3KXF2_TRIPR</name>
<accession>A0A2K3KXF2</accession>
<dbReference type="EMBL" id="ASHM01117397">
    <property type="protein sequence ID" value="PNX70959.1"/>
    <property type="molecule type" value="Genomic_DNA"/>
</dbReference>
<dbReference type="ExpressionAtlas" id="A0A2K3KXF2">
    <property type="expression patterns" value="baseline"/>
</dbReference>
<dbReference type="Pfam" id="PF25874">
    <property type="entry name" value="WHD_plant_repro"/>
    <property type="match status" value="1"/>
</dbReference>
<dbReference type="InterPro" id="IPR044221">
    <property type="entry name" value="DYAD/AMEIOTIC1"/>
</dbReference>
<reference evidence="2 3" key="1">
    <citation type="journal article" date="2014" name="Am. J. Bot.">
        <title>Genome assembly and annotation for red clover (Trifolium pratense; Fabaceae).</title>
        <authorList>
            <person name="Istvanek J."/>
            <person name="Jaros M."/>
            <person name="Krenek A."/>
            <person name="Repkova J."/>
        </authorList>
    </citation>
    <scope>NUCLEOTIDE SEQUENCE [LARGE SCALE GENOMIC DNA]</scope>
    <source>
        <strain evidence="3">cv. Tatra</strain>
        <tissue evidence="2">Young leaves</tissue>
    </source>
</reference>
<reference evidence="2 3" key="2">
    <citation type="journal article" date="2017" name="Front. Plant Sci.">
        <title>Gene Classification and Mining of Molecular Markers Useful in Red Clover (Trifolium pratense) Breeding.</title>
        <authorList>
            <person name="Istvanek J."/>
            <person name="Dluhosova J."/>
            <person name="Dluhos P."/>
            <person name="Patkova L."/>
            <person name="Nedelnik J."/>
            <person name="Repkova J."/>
        </authorList>
    </citation>
    <scope>NUCLEOTIDE SEQUENCE [LARGE SCALE GENOMIC DNA]</scope>
    <source>
        <strain evidence="3">cv. Tatra</strain>
        <tissue evidence="2">Young leaves</tissue>
    </source>
</reference>
<dbReference type="GO" id="GO:0051177">
    <property type="term" value="P:meiotic sister chromatid cohesion"/>
    <property type="evidence" value="ECO:0007669"/>
    <property type="project" value="InterPro"/>
</dbReference>
<feature type="domain" description="PTC1-like winged helix-turn-helix" evidence="1">
    <location>
        <begin position="26"/>
        <end position="63"/>
    </location>
</feature>
<proteinExistence type="predicted"/>
<dbReference type="AlphaFoldDB" id="A0A2K3KXF2"/>
<evidence type="ECO:0000313" key="3">
    <source>
        <dbReference type="Proteomes" id="UP000236291"/>
    </source>
</evidence>
<dbReference type="InterPro" id="IPR059080">
    <property type="entry name" value="WHD_PTC1"/>
</dbReference>
<comment type="caution">
    <text evidence="2">The sequence shown here is derived from an EMBL/GenBank/DDBJ whole genome shotgun (WGS) entry which is preliminary data.</text>
</comment>
<dbReference type="GO" id="GO:0007131">
    <property type="term" value="P:reciprocal meiotic recombination"/>
    <property type="evidence" value="ECO:0007669"/>
    <property type="project" value="InterPro"/>
</dbReference>
<organism evidence="2 3">
    <name type="scientific">Trifolium pratense</name>
    <name type="common">Red clover</name>
    <dbReference type="NCBI Taxonomy" id="57577"/>
    <lineage>
        <taxon>Eukaryota</taxon>
        <taxon>Viridiplantae</taxon>
        <taxon>Streptophyta</taxon>
        <taxon>Embryophyta</taxon>
        <taxon>Tracheophyta</taxon>
        <taxon>Spermatophyta</taxon>
        <taxon>Magnoliopsida</taxon>
        <taxon>eudicotyledons</taxon>
        <taxon>Gunneridae</taxon>
        <taxon>Pentapetalae</taxon>
        <taxon>rosids</taxon>
        <taxon>fabids</taxon>
        <taxon>Fabales</taxon>
        <taxon>Fabaceae</taxon>
        <taxon>Papilionoideae</taxon>
        <taxon>50 kb inversion clade</taxon>
        <taxon>NPAAA clade</taxon>
        <taxon>Hologalegina</taxon>
        <taxon>IRL clade</taxon>
        <taxon>Trifolieae</taxon>
        <taxon>Trifolium</taxon>
    </lineage>
</organism>
<sequence length="63" mass="7424">MKAVNDTKEQQLVVYGKKKRKISIDRWSAERYKLAEESILNIMKEKEAVYGNPIMRPDLRLEA</sequence>
<dbReference type="Proteomes" id="UP000236291">
    <property type="component" value="Unassembled WGS sequence"/>
</dbReference>
<dbReference type="PANTHER" id="PTHR46740:SF2">
    <property type="entry name" value="PROTEIN DYAD"/>
    <property type="match status" value="1"/>
</dbReference>
<evidence type="ECO:0000259" key="1">
    <source>
        <dbReference type="Pfam" id="PF25874"/>
    </source>
</evidence>
<feature type="non-terminal residue" evidence="2">
    <location>
        <position position="63"/>
    </location>
</feature>
<gene>
    <name evidence="2" type="ORF">L195_g057915</name>
</gene>